<feature type="compositionally biased region" description="Basic and acidic residues" evidence="1">
    <location>
        <begin position="95"/>
        <end position="109"/>
    </location>
</feature>
<feature type="compositionally biased region" description="Basic residues" evidence="1">
    <location>
        <begin position="140"/>
        <end position="161"/>
    </location>
</feature>
<organism evidence="2 3">
    <name type="scientific">Thalictrum thalictroides</name>
    <name type="common">Rue-anemone</name>
    <name type="synonym">Anemone thalictroides</name>
    <dbReference type="NCBI Taxonomy" id="46969"/>
    <lineage>
        <taxon>Eukaryota</taxon>
        <taxon>Viridiplantae</taxon>
        <taxon>Streptophyta</taxon>
        <taxon>Embryophyta</taxon>
        <taxon>Tracheophyta</taxon>
        <taxon>Spermatophyta</taxon>
        <taxon>Magnoliopsida</taxon>
        <taxon>Ranunculales</taxon>
        <taxon>Ranunculaceae</taxon>
        <taxon>Thalictroideae</taxon>
        <taxon>Thalictrum</taxon>
    </lineage>
</organism>
<keyword evidence="3" id="KW-1185">Reference proteome</keyword>
<feature type="compositionally biased region" description="Basic residues" evidence="1">
    <location>
        <begin position="359"/>
        <end position="372"/>
    </location>
</feature>
<feature type="region of interest" description="Disordered" evidence="1">
    <location>
        <begin position="135"/>
        <end position="188"/>
    </location>
</feature>
<feature type="compositionally biased region" description="Basic residues" evidence="1">
    <location>
        <begin position="47"/>
        <end position="72"/>
    </location>
</feature>
<comment type="caution">
    <text evidence="2">The sequence shown here is derived from an EMBL/GenBank/DDBJ whole genome shotgun (WGS) entry which is preliminary data.</text>
</comment>
<evidence type="ECO:0000256" key="1">
    <source>
        <dbReference type="SAM" id="MobiDB-lite"/>
    </source>
</evidence>
<feature type="compositionally biased region" description="Acidic residues" evidence="1">
    <location>
        <begin position="289"/>
        <end position="302"/>
    </location>
</feature>
<feature type="region of interest" description="Disordered" evidence="1">
    <location>
        <begin position="19"/>
        <end position="116"/>
    </location>
</feature>
<sequence>EAINEARVVVLPIFENEEDEQLEGELPNFEHEGDDEGGNELLINLVNKKRRVNRKVTKKKKSSKKKTTKKHTSKDVQEHVTSPGKRWSIRLQRKRTSESCRAKEGEDKKLKKKKNLVVHTPAAENVVVVPTLAAEETTTKKKKSKKSKKKRDKQPSKRIRYTRSGDEAYAKGNDVYYQEAEQEEQDVERQVIQETEYADTQADKLDLNFEVAEDTQPVAEDTQPVAEDTQPATQRSRKRPWKKGDTPPPVDINELPEEELDLDKNYYDDIEDRADEINAEEGYKSLPDSDNEEPGPYDEFEENCEDVFKSDEDKEHPVHNFCHELLTMNAYKRAYENAVFPISNDFEWDEPSYVVLPPPRHRPTGRPRGKRRRGEDKPVKSGAKPFKTRTSRAFQVPPTISLFFA</sequence>
<feature type="non-terminal residue" evidence="2">
    <location>
        <position position="1"/>
    </location>
</feature>
<gene>
    <name evidence="2" type="ORF">FRX31_030092</name>
</gene>
<name>A0A7J6V6Q8_THATH</name>
<accession>A0A7J6V6Q8</accession>
<evidence type="ECO:0000313" key="3">
    <source>
        <dbReference type="Proteomes" id="UP000554482"/>
    </source>
</evidence>
<protein>
    <submittedName>
        <fullName evidence="2">Uncharacterized protein</fullName>
    </submittedName>
</protein>
<dbReference type="EMBL" id="JABWDY010037622">
    <property type="protein sequence ID" value="KAF5180321.1"/>
    <property type="molecule type" value="Genomic_DNA"/>
</dbReference>
<feature type="region of interest" description="Disordered" evidence="1">
    <location>
        <begin position="210"/>
        <end position="302"/>
    </location>
</feature>
<dbReference type="Proteomes" id="UP000554482">
    <property type="component" value="Unassembled WGS sequence"/>
</dbReference>
<proteinExistence type="predicted"/>
<evidence type="ECO:0000313" key="2">
    <source>
        <dbReference type="EMBL" id="KAF5180321.1"/>
    </source>
</evidence>
<feature type="compositionally biased region" description="Acidic residues" evidence="1">
    <location>
        <begin position="268"/>
        <end position="279"/>
    </location>
</feature>
<dbReference type="AlphaFoldDB" id="A0A7J6V6Q8"/>
<reference evidence="2 3" key="1">
    <citation type="submission" date="2020-06" db="EMBL/GenBank/DDBJ databases">
        <title>Transcriptomic and genomic resources for Thalictrum thalictroides and T. hernandezii: Facilitating candidate gene discovery in an emerging model plant lineage.</title>
        <authorList>
            <person name="Arias T."/>
            <person name="Riano-Pachon D.M."/>
            <person name="Di Stilio V.S."/>
        </authorList>
    </citation>
    <scope>NUCLEOTIDE SEQUENCE [LARGE SCALE GENOMIC DNA]</scope>
    <source>
        <strain evidence="3">cv. WT478/WT964</strain>
        <tissue evidence="2">Leaves</tissue>
    </source>
</reference>
<feature type="region of interest" description="Disordered" evidence="1">
    <location>
        <begin position="353"/>
        <end position="391"/>
    </location>
</feature>